<dbReference type="Pfam" id="PF01078">
    <property type="entry name" value="Mg_chelatase"/>
    <property type="match status" value="1"/>
</dbReference>
<dbReference type="InterPro" id="IPR025158">
    <property type="entry name" value="Mg_chelat-rel_C"/>
</dbReference>
<dbReference type="SUPFAM" id="SSF54211">
    <property type="entry name" value="Ribosomal protein S5 domain 2-like"/>
    <property type="match status" value="1"/>
</dbReference>
<comment type="caution">
    <text evidence="3">The sequence shown here is derived from an EMBL/GenBank/DDBJ whole genome shotgun (WGS) entry which is preliminary data.</text>
</comment>
<dbReference type="Gene3D" id="3.40.50.300">
    <property type="entry name" value="P-loop containing nucleotide triphosphate hydrolases"/>
    <property type="match status" value="1"/>
</dbReference>
<dbReference type="EMBL" id="JANQAO010000001">
    <property type="protein sequence ID" value="MDM5146857.1"/>
    <property type="molecule type" value="Genomic_DNA"/>
</dbReference>
<dbReference type="NCBIfam" id="NF007365">
    <property type="entry name" value="PRK09862.1"/>
    <property type="match status" value="1"/>
</dbReference>
<name>A0ABT7QJR5_9GAMM</name>
<evidence type="ECO:0000259" key="2">
    <source>
        <dbReference type="SMART" id="SM00382"/>
    </source>
</evidence>
<dbReference type="SUPFAM" id="SSF52540">
    <property type="entry name" value="P-loop containing nucleoside triphosphate hydrolases"/>
    <property type="match status" value="1"/>
</dbReference>
<reference evidence="3" key="1">
    <citation type="submission" date="2022-08" db="EMBL/GenBank/DDBJ databases">
        <authorList>
            <person name="Dzunkova M."/>
            <person name="La Clair J."/>
            <person name="Tyml T."/>
            <person name="Doud D."/>
            <person name="Schulz F."/>
            <person name="Piquer S."/>
            <person name="Porcel Sanchis D."/>
            <person name="Osborn A."/>
            <person name="Robinson D."/>
            <person name="Louie K.B."/>
            <person name="Bowen B.P."/>
            <person name="Bowers R."/>
            <person name="Lee J."/>
            <person name="Arnau Llombart V."/>
            <person name="Diaz Villanueva W."/>
            <person name="Gosliner T."/>
            <person name="Northen T."/>
            <person name="Cheng J.-F."/>
            <person name="Burkart M.D."/>
            <person name="Woyke T."/>
        </authorList>
    </citation>
    <scope>NUCLEOTIDE SEQUENCE</scope>
    <source>
        <strain evidence="3">Df01</strain>
    </source>
</reference>
<dbReference type="InterPro" id="IPR004482">
    <property type="entry name" value="Mg_chelat-rel"/>
</dbReference>
<accession>A0ABT7QJR5</accession>
<dbReference type="InterPro" id="IPR027417">
    <property type="entry name" value="P-loop_NTPase"/>
</dbReference>
<protein>
    <submittedName>
        <fullName evidence="3">YifB family Mg chelatase-like AAA ATPase</fullName>
    </submittedName>
</protein>
<dbReference type="InterPro" id="IPR020568">
    <property type="entry name" value="Ribosomal_Su5_D2-typ_SF"/>
</dbReference>
<evidence type="ECO:0000313" key="4">
    <source>
        <dbReference type="Proteomes" id="UP001168167"/>
    </source>
</evidence>
<dbReference type="PANTHER" id="PTHR32039">
    <property type="entry name" value="MAGNESIUM-CHELATASE SUBUNIT CHLI"/>
    <property type="match status" value="1"/>
</dbReference>
<dbReference type="InterPro" id="IPR000523">
    <property type="entry name" value="Mg_chelatse_chII-like_cat_dom"/>
</dbReference>
<dbReference type="InterPro" id="IPR045006">
    <property type="entry name" value="CHLI-like"/>
</dbReference>
<gene>
    <name evidence="3" type="ORF">NQX30_00435</name>
</gene>
<dbReference type="SMART" id="SM00382">
    <property type="entry name" value="AAA"/>
    <property type="match status" value="1"/>
</dbReference>
<reference evidence="3" key="2">
    <citation type="journal article" date="2023" name="Microbiome">
        <title>Synthase-selected sorting approach identifies a beta-lactone synthase in a nudibranch symbiotic bacterium.</title>
        <authorList>
            <person name="Dzunkova M."/>
            <person name="La Clair J.J."/>
            <person name="Tyml T."/>
            <person name="Doud D."/>
            <person name="Schulz F."/>
            <person name="Piquer-Esteban S."/>
            <person name="Porcel Sanchis D."/>
            <person name="Osborn A."/>
            <person name="Robinson D."/>
            <person name="Louie K.B."/>
            <person name="Bowen B.P."/>
            <person name="Bowers R.M."/>
            <person name="Lee J."/>
            <person name="Arnau V."/>
            <person name="Diaz-Villanueva W."/>
            <person name="Stepanauskas R."/>
            <person name="Gosliner T."/>
            <person name="Date S.V."/>
            <person name="Northen T.R."/>
            <person name="Cheng J.F."/>
            <person name="Burkart M.D."/>
            <person name="Woyke T."/>
        </authorList>
    </citation>
    <scope>NUCLEOTIDE SEQUENCE</scope>
    <source>
        <strain evidence="3">Df01</strain>
    </source>
</reference>
<dbReference type="Proteomes" id="UP001168167">
    <property type="component" value="Unassembled WGS sequence"/>
</dbReference>
<sequence>MALAILHSRALTGVYAAAVTVEVHLSGGLPQFNIVGLPDTEVREARDRVRAAILNSRFQFPARRITINLAPADMPKEGGRYDLPIALGILSAAEQIPTDLLEQFEFAGELALDGKLRSCGSALPITLATKRADRAIIMPPEDAAIGALATGAVVLQAHTLLEVCAHLAERQRLPQATPLELPEIGNSSCFSDVKGQVKAKRALEIAAAGGHSLLMMGPPGCGKSMLAARLSNLMPPLTDDEALESAAVRSLVGGDFQPNKWRQRPFRSPHHSASAAALIGGGSKPRPGEISLSHHGVLFLDELPEFDRQVLEVLREPLESGMITVSRAARKSDFPAAFQLVTAMNPCPCGYLSHPQKECNCTPNQISRYRAKISGPLLDRIDMHIEVESLSQDEITGAADGETSATVRARVTEARAFQTMRQNALNARLPPSGVDVYCIPNESAQVFARQALKKLGLSARSYHRVLKMARTIADLAQEEDISTGHLSEAIQYRRLAFDNPLQ</sequence>
<feature type="domain" description="AAA+ ATPase" evidence="2">
    <location>
        <begin position="209"/>
        <end position="391"/>
    </location>
</feature>
<dbReference type="PANTHER" id="PTHR32039:SF7">
    <property type="entry name" value="COMPETENCE PROTEIN COMM"/>
    <property type="match status" value="1"/>
</dbReference>
<dbReference type="NCBIfam" id="TIGR00368">
    <property type="entry name" value="YifB family Mg chelatase-like AAA ATPase"/>
    <property type="match status" value="1"/>
</dbReference>
<dbReference type="InterPro" id="IPR003593">
    <property type="entry name" value="AAA+_ATPase"/>
</dbReference>
<evidence type="ECO:0000256" key="1">
    <source>
        <dbReference type="ARBA" id="ARBA00006354"/>
    </source>
</evidence>
<dbReference type="Gene3D" id="3.30.230.10">
    <property type="match status" value="1"/>
</dbReference>
<dbReference type="Pfam" id="PF13541">
    <property type="entry name" value="ChlI"/>
    <property type="match status" value="1"/>
</dbReference>
<dbReference type="Pfam" id="PF13335">
    <property type="entry name" value="Mg_chelatase_C"/>
    <property type="match status" value="1"/>
</dbReference>
<proteinExistence type="inferred from homology"/>
<keyword evidence="4" id="KW-1185">Reference proteome</keyword>
<evidence type="ECO:0000313" key="3">
    <source>
        <dbReference type="EMBL" id="MDM5146857.1"/>
    </source>
</evidence>
<dbReference type="InterPro" id="IPR014721">
    <property type="entry name" value="Ribsml_uS5_D2-typ_fold_subgr"/>
</dbReference>
<comment type="similarity">
    <text evidence="1">Belongs to the Mg-chelatase subunits D/I family. ComM subfamily.</text>
</comment>
<organism evidence="3 4">
    <name type="scientific">Candidatus Doriopsillibacter californiensis</name>
    <dbReference type="NCBI Taxonomy" id="2970740"/>
    <lineage>
        <taxon>Bacteria</taxon>
        <taxon>Pseudomonadati</taxon>
        <taxon>Pseudomonadota</taxon>
        <taxon>Gammaproteobacteria</taxon>
        <taxon>Candidatus Tethybacterales</taxon>
        <taxon>Candidatus Persebacteraceae</taxon>
        <taxon>Candidatus Doriopsillibacter</taxon>
    </lineage>
</organism>